<name>A0ABW4J4G6_9LACO</name>
<accession>A0ABW4J4G6</accession>
<organism evidence="1 2">
    <name type="scientific">Agrilactobacillus yilanensis</name>
    <dbReference type="NCBI Taxonomy" id="2485997"/>
    <lineage>
        <taxon>Bacteria</taxon>
        <taxon>Bacillati</taxon>
        <taxon>Bacillota</taxon>
        <taxon>Bacilli</taxon>
        <taxon>Lactobacillales</taxon>
        <taxon>Lactobacillaceae</taxon>
        <taxon>Agrilactobacillus</taxon>
    </lineage>
</organism>
<dbReference type="NCBIfam" id="TIGR03309">
    <property type="entry name" value="matur_yqeB"/>
    <property type="match status" value="1"/>
</dbReference>
<reference evidence="2" key="1">
    <citation type="journal article" date="2019" name="Int. J. Syst. Evol. Microbiol.">
        <title>The Global Catalogue of Microorganisms (GCM) 10K type strain sequencing project: providing services to taxonomists for standard genome sequencing and annotation.</title>
        <authorList>
            <consortium name="The Broad Institute Genomics Platform"/>
            <consortium name="The Broad Institute Genome Sequencing Center for Infectious Disease"/>
            <person name="Wu L."/>
            <person name="Ma J."/>
        </authorList>
    </citation>
    <scope>NUCLEOTIDE SEQUENCE [LARGE SCALE GENOMIC DNA]</scope>
    <source>
        <strain evidence="2">CCM 8896</strain>
    </source>
</reference>
<comment type="caution">
    <text evidence="1">The sequence shown here is derived from an EMBL/GenBank/DDBJ whole genome shotgun (WGS) entry which is preliminary data.</text>
</comment>
<dbReference type="EMBL" id="JBHTOP010000002">
    <property type="protein sequence ID" value="MFD1670849.1"/>
    <property type="molecule type" value="Genomic_DNA"/>
</dbReference>
<evidence type="ECO:0000313" key="2">
    <source>
        <dbReference type="Proteomes" id="UP001597267"/>
    </source>
</evidence>
<sequence>MGQSIQDTLVIIRGGGDLATGVAQKIAHAGFKLIMLETEQPMMIRRYVSLGSAVADGKATVEDITAVLTSEENIEKVWKNGDIPVIVDSKGDIIHTLKPSIVIDGILAKRNIGTNHSMAPVTIGLGPGFKAPDDVDAAIETMRGHDLGRIIVNGEPLANTGVPGVIAGKSDERVIYSPATGRMRYKHHIGDQVQKDSVLFYLDTTPVLSPLSGTLRGLIAEDTWVEKGLKIADVDPRPNIACDHISDKARAIGGGALDAVLMLGRQKGIL</sequence>
<dbReference type="InterPro" id="IPR017695">
    <property type="entry name" value="Se-dep_Mo_hydrolase_YqeB"/>
</dbReference>
<dbReference type="RefSeq" id="WP_125712598.1">
    <property type="nucleotide sequence ID" value="NZ_JBHTOP010000002.1"/>
</dbReference>
<proteinExistence type="predicted"/>
<dbReference type="Proteomes" id="UP001597267">
    <property type="component" value="Unassembled WGS sequence"/>
</dbReference>
<gene>
    <name evidence="1" type="primary">yqeB</name>
    <name evidence="1" type="ORF">ACFQ5M_01925</name>
</gene>
<protein>
    <submittedName>
        <fullName evidence="1">Selenium-dependent molybdenum cofactor biosynthesis protein YqeB</fullName>
    </submittedName>
</protein>
<evidence type="ECO:0000313" key="1">
    <source>
        <dbReference type="EMBL" id="MFD1670849.1"/>
    </source>
</evidence>
<keyword evidence="2" id="KW-1185">Reference proteome</keyword>